<dbReference type="Gene3D" id="1.10.238.10">
    <property type="entry name" value="EF-hand"/>
    <property type="match status" value="2"/>
</dbReference>
<dbReference type="PROSITE" id="PS00018">
    <property type="entry name" value="EF_HAND_1"/>
    <property type="match status" value="4"/>
</dbReference>
<protein>
    <recommendedName>
        <fullName evidence="2">EF-hand domain-containing protein</fullName>
    </recommendedName>
</protein>
<dbReference type="EMBL" id="CP070608">
    <property type="protein sequence ID" value="QSE97468.1"/>
    <property type="molecule type" value="Genomic_DNA"/>
</dbReference>
<dbReference type="InterPro" id="IPR011992">
    <property type="entry name" value="EF-hand-dom_pair"/>
</dbReference>
<dbReference type="GO" id="GO:0005509">
    <property type="term" value="F:calcium ion binding"/>
    <property type="evidence" value="ECO:0007669"/>
    <property type="project" value="InterPro"/>
</dbReference>
<evidence type="ECO:0000313" key="4">
    <source>
        <dbReference type="Proteomes" id="UP000662783"/>
    </source>
</evidence>
<gene>
    <name evidence="3" type="ORF">JR347_18110</name>
</gene>
<dbReference type="KEGG" id="fuv:JR347_18110"/>
<organism evidence="3 4">
    <name type="scientific">Fulvivirga lutea</name>
    <dbReference type="NCBI Taxonomy" id="2810512"/>
    <lineage>
        <taxon>Bacteria</taxon>
        <taxon>Pseudomonadati</taxon>
        <taxon>Bacteroidota</taxon>
        <taxon>Cytophagia</taxon>
        <taxon>Cytophagales</taxon>
        <taxon>Fulvivirgaceae</taxon>
        <taxon>Fulvivirga</taxon>
    </lineage>
</organism>
<evidence type="ECO:0000256" key="1">
    <source>
        <dbReference type="SAM" id="SignalP"/>
    </source>
</evidence>
<sequence>MKKLTFLIATLLATSQLFAQDMTFDDWDTDDDGLIERFEFTQKFVDNYFKMWDPSETEGILEEDFFKSSYAGLDTDGDQMLSDEEWLIGYNYFYEDYITTAEVNFVDVNNDGRITYEEYHDVLYDLDYFTDVDVDEDNYISEYELADYVFDNWDFNDNGTIGVYEYSRFDWYYLDV</sequence>
<dbReference type="PROSITE" id="PS50222">
    <property type="entry name" value="EF_HAND_2"/>
    <property type="match status" value="1"/>
</dbReference>
<dbReference type="RefSeq" id="WP_205721979.1">
    <property type="nucleotide sequence ID" value="NZ_CP070608.1"/>
</dbReference>
<keyword evidence="4" id="KW-1185">Reference proteome</keyword>
<dbReference type="SUPFAM" id="SSF47473">
    <property type="entry name" value="EF-hand"/>
    <property type="match status" value="1"/>
</dbReference>
<evidence type="ECO:0000259" key="2">
    <source>
        <dbReference type="PROSITE" id="PS50222"/>
    </source>
</evidence>
<dbReference type="Pfam" id="PF13202">
    <property type="entry name" value="EF-hand_5"/>
    <property type="match status" value="1"/>
</dbReference>
<dbReference type="InterPro" id="IPR002048">
    <property type="entry name" value="EF_hand_dom"/>
</dbReference>
<proteinExistence type="predicted"/>
<dbReference type="AlphaFoldDB" id="A0A974WFF0"/>
<dbReference type="Proteomes" id="UP000662783">
    <property type="component" value="Chromosome"/>
</dbReference>
<dbReference type="InterPro" id="IPR018247">
    <property type="entry name" value="EF_Hand_1_Ca_BS"/>
</dbReference>
<feature type="signal peptide" evidence="1">
    <location>
        <begin position="1"/>
        <end position="19"/>
    </location>
</feature>
<evidence type="ECO:0000313" key="3">
    <source>
        <dbReference type="EMBL" id="QSE97468.1"/>
    </source>
</evidence>
<feature type="chain" id="PRO_5037017773" description="EF-hand domain-containing protein" evidence="1">
    <location>
        <begin position="20"/>
        <end position="176"/>
    </location>
</feature>
<reference evidence="3" key="1">
    <citation type="submission" date="2021-02" db="EMBL/GenBank/DDBJ databases">
        <title>Fulvivirga sp. S481 isolated from sea water.</title>
        <authorList>
            <person name="Bae S.S."/>
            <person name="Baek K."/>
        </authorList>
    </citation>
    <scope>NUCLEOTIDE SEQUENCE</scope>
    <source>
        <strain evidence="3">S481</strain>
    </source>
</reference>
<keyword evidence="1" id="KW-0732">Signal</keyword>
<name>A0A974WFF0_9BACT</name>
<feature type="domain" description="EF-hand" evidence="2">
    <location>
        <begin position="106"/>
        <end position="129"/>
    </location>
</feature>
<accession>A0A974WFF0</accession>